<protein>
    <submittedName>
        <fullName evidence="2">Uncharacterized protein</fullName>
    </submittedName>
</protein>
<dbReference type="Gene3D" id="3.90.10.10">
    <property type="entry name" value="Cytochrome C3"/>
    <property type="match status" value="1"/>
</dbReference>
<sequence>MSSNIQNQIRIIALVAVFLLFAGAVSTALAQTRKDLPPQDASLYAEDPQPLTMAQCGQCHTKHFGDLKNAGGKHQFDCRECHEVFHAYNPLKKNYAEIMPQCYTCHGQPHGTKHVECLNCHENPHAPTSVKMSHMLAGICADCHTPEAQELQQFPSKHTEQACNSCHHNRHGYIPQCAECHQPHFATQAEATCMTCHPVHQPRTIVFENEIELETCNACHGDIYAKWQGGKSKHAQVGCAECHTAHAKIPECSMCHVAPKGHAPQMLEQFPNCLMCHLDVHDLPVKK</sequence>
<accession>A0A1M6B606</accession>
<keyword evidence="1" id="KW-0732">Signal</keyword>
<keyword evidence="3" id="KW-1185">Reference proteome</keyword>
<dbReference type="OrthoDB" id="5405312at2"/>
<reference evidence="2 3" key="1">
    <citation type="submission" date="2016-11" db="EMBL/GenBank/DDBJ databases">
        <authorList>
            <person name="Jaros S."/>
            <person name="Januszkiewicz K."/>
            <person name="Wedrychowicz H."/>
        </authorList>
    </citation>
    <scope>NUCLEOTIDE SEQUENCE [LARGE SCALE GENOMIC DNA]</scope>
    <source>
        <strain evidence="2 3">DSM 5091</strain>
    </source>
</reference>
<gene>
    <name evidence="2" type="ORF">SAMN02745165_00049</name>
</gene>
<evidence type="ECO:0000256" key="1">
    <source>
        <dbReference type="SAM" id="SignalP"/>
    </source>
</evidence>
<evidence type="ECO:0000313" key="3">
    <source>
        <dbReference type="Proteomes" id="UP000184171"/>
    </source>
</evidence>
<evidence type="ECO:0000313" key="2">
    <source>
        <dbReference type="EMBL" id="SHI44087.1"/>
    </source>
</evidence>
<dbReference type="Gene3D" id="1.10.287.3080">
    <property type="match status" value="1"/>
</dbReference>
<dbReference type="InterPro" id="IPR036280">
    <property type="entry name" value="Multihaem_cyt_sf"/>
</dbReference>
<feature type="chain" id="PRO_5012951732" evidence="1">
    <location>
        <begin position="31"/>
        <end position="287"/>
    </location>
</feature>
<dbReference type="SUPFAM" id="SSF48695">
    <property type="entry name" value="Multiheme cytochromes"/>
    <property type="match status" value="2"/>
</dbReference>
<dbReference type="Proteomes" id="UP000184171">
    <property type="component" value="Unassembled WGS sequence"/>
</dbReference>
<name>A0A1M6B606_MALRU</name>
<feature type="signal peptide" evidence="1">
    <location>
        <begin position="1"/>
        <end position="30"/>
    </location>
</feature>
<proteinExistence type="predicted"/>
<dbReference type="AlphaFoldDB" id="A0A1M6B606"/>
<organism evidence="2 3">
    <name type="scientific">Malonomonas rubra DSM 5091</name>
    <dbReference type="NCBI Taxonomy" id="1122189"/>
    <lineage>
        <taxon>Bacteria</taxon>
        <taxon>Pseudomonadati</taxon>
        <taxon>Thermodesulfobacteriota</taxon>
        <taxon>Desulfuromonadia</taxon>
        <taxon>Desulfuromonadales</taxon>
        <taxon>Geopsychrobacteraceae</taxon>
        <taxon>Malonomonas</taxon>
    </lineage>
</organism>
<dbReference type="EMBL" id="FQZT01000001">
    <property type="protein sequence ID" value="SHI44087.1"/>
    <property type="molecule type" value="Genomic_DNA"/>
</dbReference>
<dbReference type="RefSeq" id="WP_072904748.1">
    <property type="nucleotide sequence ID" value="NZ_FQZT01000001.1"/>
</dbReference>